<dbReference type="Pfam" id="PF07748">
    <property type="entry name" value="Glyco_hydro_38C"/>
    <property type="match status" value="1"/>
</dbReference>
<evidence type="ECO:0000256" key="14">
    <source>
        <dbReference type="ARBA" id="ARBA00023295"/>
    </source>
</evidence>
<evidence type="ECO:0000256" key="16">
    <source>
        <dbReference type="ARBA" id="ARBA00093232"/>
    </source>
</evidence>
<dbReference type="InterPro" id="IPR028995">
    <property type="entry name" value="Glyco_hydro_57/38_cen_sf"/>
</dbReference>
<organism evidence="19 20">
    <name type="scientific">Parthenolecanium corni</name>
    <dbReference type="NCBI Taxonomy" id="536013"/>
    <lineage>
        <taxon>Eukaryota</taxon>
        <taxon>Metazoa</taxon>
        <taxon>Ecdysozoa</taxon>
        <taxon>Arthropoda</taxon>
        <taxon>Hexapoda</taxon>
        <taxon>Insecta</taxon>
        <taxon>Pterygota</taxon>
        <taxon>Neoptera</taxon>
        <taxon>Paraneoptera</taxon>
        <taxon>Hemiptera</taxon>
        <taxon>Sternorrhyncha</taxon>
        <taxon>Coccoidea</taxon>
        <taxon>Coccidae</taxon>
        <taxon>Parthenolecanium</taxon>
    </lineage>
</organism>
<evidence type="ECO:0000256" key="12">
    <source>
        <dbReference type="ARBA" id="ARBA00023136"/>
    </source>
</evidence>
<proteinExistence type="inferred from homology"/>
<comment type="subunit">
    <text evidence="4">Homodimer; disulfide-linked.</text>
</comment>
<protein>
    <recommendedName>
        <fullName evidence="17">Alpha-mannosidase</fullName>
        <ecNumber evidence="17">3.2.1.-</ecNumber>
    </recommendedName>
</protein>
<dbReference type="Proteomes" id="UP001367676">
    <property type="component" value="Unassembled WGS sequence"/>
</dbReference>
<keyword evidence="14 17" id="KW-0326">Glycosidase</keyword>
<evidence type="ECO:0000256" key="10">
    <source>
        <dbReference type="ARBA" id="ARBA00022989"/>
    </source>
</evidence>
<sequence>MNKFHLNSNSGKSPAAQYHFSSGAVRSIRKTDYAISEFKKTNTCDDRTSSPSYDIQMLNLYNELEFDNPYGGPWTQGWNVQITKGRWNPSNKLKVFLVPHSHNDPGWRKTFEQYYESQTRQIFNNMIVKLAEDPRRKFIWAEVSFLSLWWAETSESSRNKFKEFIQNGQVEIVSGGWVMPDEANSHYYSIIQELTHGHQWLEKHLNYKPKRSWCIDPFGTSPTMPYILQHFGVESLVIQRTHYSVKKYLAKNKQLEFRWRQIWDGSGKFDFMTHMMPFFIYDIPHTCGPDPSICCQFDFRRPSAGLFCPWKKQPQTITDKNVAFRAQTLLDQYKKKAELYSTNVLLVPLGDDFRFDVTSEWDQQYINYQKLFDYMNNNPELYVEAKFGTLEDYFEALLTEKQQKQFPSLSGDFFTYADRDDHYWSGYFTSRPYYKRMDRELISHLRSAEILHAIAWKSAPFHLSKWLLTEDSGFIELLRNARSNLSLFQHHDGITGTAKDFVVDDYALKLIRSMKGAEHVMQQSLNFLLRPDKQNFVPDSDAVYFELTESRKTPENGAQKMLKVTESVPVKRLVIFNPLTWNRTEILEVRLGSYKNVILVDENDHPVKYQISPFCEINDLSQSCYLMHFEVRIRPLSVTTLFLKYKADTSNSENLASLNILNDQKMSQLKDIEKFLKYQPIISDFSVENSQISVTFRPDGLMKAVTLKNRDLTVSVHLSFIGYGCKRSKEMCGAYLFLPDGHGRPIECAQPRIKIIEGKLVSSVTVFCDFVIHQVKIYNCLGSEENIIELQNLVDIRNEHNFEIAMKLSTSIKNQETFYTDLNGFQIIKRQFFSKLPLQGNYYPVPSSIYIEDDDLRLTLVSAQPLGGGSLSEGEIEIMQDRRLNQDDNLGLGQGILDNRPILHIFRLTLEKRIANCRKAPNSYPAGHLSVISYLTMNTILYPLMLFAETDDELESEDLRSSFTMEQLSRTSEIDIHLVSGTSIPETSSVGLVLHRTELDTCFQQEYEHYPLSDGLVNISAYIPFSGNHVIRRSSLSFLQIDDKLNTDSYPLCFMDLTAFYITNSSPAVA</sequence>
<dbReference type="PANTHER" id="PTHR11607">
    <property type="entry name" value="ALPHA-MANNOSIDASE"/>
    <property type="match status" value="1"/>
</dbReference>
<evidence type="ECO:0000256" key="4">
    <source>
        <dbReference type="ARBA" id="ARBA00011748"/>
    </source>
</evidence>
<evidence type="ECO:0000259" key="18">
    <source>
        <dbReference type="SMART" id="SM00872"/>
    </source>
</evidence>
<dbReference type="SMART" id="SM00872">
    <property type="entry name" value="Alpha-mann_mid"/>
    <property type="match status" value="1"/>
</dbReference>
<dbReference type="GO" id="GO:0006491">
    <property type="term" value="P:N-glycan processing"/>
    <property type="evidence" value="ECO:0007669"/>
    <property type="project" value="TreeGrafter"/>
</dbReference>
<evidence type="ECO:0000256" key="17">
    <source>
        <dbReference type="RuleBase" id="RU361199"/>
    </source>
</evidence>
<comment type="caution">
    <text evidence="19">The sequence shown here is derived from an EMBL/GenBank/DDBJ whole genome shotgun (WGS) entry which is preliminary data.</text>
</comment>
<dbReference type="EC" id="3.2.1.-" evidence="17"/>
<dbReference type="SUPFAM" id="SSF88713">
    <property type="entry name" value="Glycoside hydrolase/deacetylase"/>
    <property type="match status" value="1"/>
</dbReference>
<evidence type="ECO:0000256" key="9">
    <source>
        <dbReference type="ARBA" id="ARBA00022968"/>
    </source>
</evidence>
<evidence type="ECO:0000256" key="2">
    <source>
        <dbReference type="ARBA" id="ARBA00004922"/>
    </source>
</evidence>
<comment type="similarity">
    <text evidence="3 17">Belongs to the glycosyl hydrolase 38 family.</text>
</comment>
<dbReference type="Gene3D" id="1.20.1270.50">
    <property type="entry name" value="Glycoside hydrolase family 38, central domain"/>
    <property type="match status" value="1"/>
</dbReference>
<dbReference type="SUPFAM" id="SSF74650">
    <property type="entry name" value="Galactose mutarotase-like"/>
    <property type="match status" value="1"/>
</dbReference>
<evidence type="ECO:0000313" key="19">
    <source>
        <dbReference type="EMBL" id="KAK7571097.1"/>
    </source>
</evidence>
<evidence type="ECO:0000313" key="20">
    <source>
        <dbReference type="Proteomes" id="UP001367676"/>
    </source>
</evidence>
<dbReference type="GO" id="GO:0000139">
    <property type="term" value="C:Golgi membrane"/>
    <property type="evidence" value="ECO:0007669"/>
    <property type="project" value="UniProtKB-SubCell"/>
</dbReference>
<dbReference type="Gene3D" id="2.70.98.30">
    <property type="entry name" value="Golgi alpha-mannosidase II, domain 4"/>
    <property type="match status" value="1"/>
</dbReference>
<dbReference type="Gene3D" id="2.60.40.1180">
    <property type="entry name" value="Golgi alpha-mannosidase II"/>
    <property type="match status" value="1"/>
</dbReference>
<dbReference type="Pfam" id="PF09261">
    <property type="entry name" value="Alpha-mann_mid"/>
    <property type="match status" value="1"/>
</dbReference>
<dbReference type="CDD" id="cd10809">
    <property type="entry name" value="GH38N_AMII_GMII_SfManIII_like"/>
    <property type="match status" value="1"/>
</dbReference>
<dbReference type="Gene3D" id="2.60.40.1360">
    <property type="match status" value="1"/>
</dbReference>
<dbReference type="InterPro" id="IPR011330">
    <property type="entry name" value="Glyco_hydro/deAcase_b/a-brl"/>
</dbReference>
<keyword evidence="5" id="KW-0812">Transmembrane</keyword>
<evidence type="ECO:0000256" key="8">
    <source>
        <dbReference type="ARBA" id="ARBA00022833"/>
    </source>
</evidence>
<evidence type="ECO:0000256" key="6">
    <source>
        <dbReference type="ARBA" id="ARBA00022723"/>
    </source>
</evidence>
<dbReference type="InterPro" id="IPR011682">
    <property type="entry name" value="Glyco_hydro_38_C"/>
</dbReference>
<evidence type="ECO:0000256" key="5">
    <source>
        <dbReference type="ARBA" id="ARBA00022692"/>
    </source>
</evidence>
<dbReference type="InterPro" id="IPR013780">
    <property type="entry name" value="Glyco_hydro_b"/>
</dbReference>
<keyword evidence="12" id="KW-0472">Membrane</keyword>
<dbReference type="InterPro" id="IPR037094">
    <property type="entry name" value="Glyco_hydro_38_cen_sf"/>
</dbReference>
<accession>A0AAN9T693</accession>
<evidence type="ECO:0000256" key="1">
    <source>
        <dbReference type="ARBA" id="ARBA00004323"/>
    </source>
</evidence>
<dbReference type="GO" id="GO:0046872">
    <property type="term" value="F:metal ion binding"/>
    <property type="evidence" value="ECO:0007669"/>
    <property type="project" value="UniProtKB-KW"/>
</dbReference>
<reference evidence="19 20" key="1">
    <citation type="submission" date="2024-03" db="EMBL/GenBank/DDBJ databases">
        <title>Adaptation during the transition from Ophiocordyceps entomopathogen to insect associate is accompanied by gene loss and intensified selection.</title>
        <authorList>
            <person name="Ward C.M."/>
            <person name="Onetto C.A."/>
            <person name="Borneman A.R."/>
        </authorList>
    </citation>
    <scope>NUCLEOTIDE SEQUENCE [LARGE SCALE GENOMIC DNA]</scope>
    <source>
        <strain evidence="19">AWRI1</strain>
        <tissue evidence="19">Single Adult Female</tissue>
    </source>
</reference>
<evidence type="ECO:0000256" key="11">
    <source>
        <dbReference type="ARBA" id="ARBA00023034"/>
    </source>
</evidence>
<dbReference type="Gene3D" id="3.20.110.10">
    <property type="entry name" value="Glycoside hydrolase 38, N terminal domain"/>
    <property type="match status" value="1"/>
</dbReference>
<evidence type="ECO:0000256" key="15">
    <source>
        <dbReference type="ARBA" id="ARBA00059516"/>
    </source>
</evidence>
<evidence type="ECO:0000256" key="7">
    <source>
        <dbReference type="ARBA" id="ARBA00022801"/>
    </source>
</evidence>
<dbReference type="SUPFAM" id="SSF88688">
    <property type="entry name" value="Families 57/38 glycoside transferase middle domain"/>
    <property type="match status" value="1"/>
</dbReference>
<keyword evidence="6 17" id="KW-0479">Metal-binding</keyword>
<name>A0AAN9T693_9HEMI</name>
<keyword evidence="7 17" id="KW-0378">Hydrolase</keyword>
<comment type="cofactor">
    <cofactor evidence="17">
        <name>Zn(2+)</name>
        <dbReference type="ChEBI" id="CHEBI:29105"/>
    </cofactor>
    <text evidence="17">Binds 1 zinc ion per subunit.</text>
</comment>
<dbReference type="GO" id="GO:0030246">
    <property type="term" value="F:carbohydrate binding"/>
    <property type="evidence" value="ECO:0007669"/>
    <property type="project" value="InterPro"/>
</dbReference>
<dbReference type="GO" id="GO:0004572">
    <property type="term" value="F:mannosyl-oligosaccharide 1,3-1,6-alpha-mannosidase activity"/>
    <property type="evidence" value="ECO:0007669"/>
    <property type="project" value="UniProtKB-EC"/>
</dbReference>
<feature type="domain" description="Glycoside hydrolase family 38 central" evidence="18">
    <location>
        <begin position="422"/>
        <end position="510"/>
    </location>
</feature>
<dbReference type="InterPro" id="IPR050843">
    <property type="entry name" value="Glycosyl_Hydrlase_38"/>
</dbReference>
<dbReference type="FunFam" id="3.20.110.10:FF:000003">
    <property type="entry name" value="Alpha-mannosidase"/>
    <property type="match status" value="1"/>
</dbReference>
<keyword evidence="9" id="KW-0735">Signal-anchor</keyword>
<keyword evidence="10" id="KW-1133">Transmembrane helix</keyword>
<keyword evidence="13" id="KW-1015">Disulfide bond</keyword>
<dbReference type="FunFam" id="2.70.98.30:FF:000002">
    <property type="entry name" value="Alpha-mannosidase"/>
    <property type="match status" value="1"/>
</dbReference>
<dbReference type="AlphaFoldDB" id="A0AAN9T693"/>
<dbReference type="InterPro" id="IPR027291">
    <property type="entry name" value="Glyco_hydro_38_N_sf"/>
</dbReference>
<comment type="function">
    <text evidence="15">Catalyzes the first committed step in the biosynthesis of complex N-glycans. It controls conversion of high mannose to complex N-glycans; the final hydrolytic step in the N-glycan maturation pathway.</text>
</comment>
<evidence type="ECO:0000256" key="13">
    <source>
        <dbReference type="ARBA" id="ARBA00023157"/>
    </source>
</evidence>
<dbReference type="PANTHER" id="PTHR11607:SF3">
    <property type="entry name" value="LYSOSOMAL ALPHA-MANNOSIDASE"/>
    <property type="match status" value="1"/>
</dbReference>
<dbReference type="InterPro" id="IPR011013">
    <property type="entry name" value="Gal_mutarotase_sf_dom"/>
</dbReference>
<keyword evidence="11" id="KW-0333">Golgi apparatus</keyword>
<gene>
    <name evidence="19" type="ORF">V9T40_014701</name>
</gene>
<dbReference type="InterPro" id="IPR000602">
    <property type="entry name" value="Glyco_hydro_38_N"/>
</dbReference>
<comment type="catalytic activity">
    <reaction evidence="16">
        <text>N(4)-{beta-D-GlcNAc-(1-&gt;2)-alpha-D-Man-(1-&gt;3)-[alpha-D-Man-(1-&gt;3)-[alpha-D-Man-(1-&gt;6)]-alpha-D-Man-(1-&gt;6)]-beta-D-Man-(1-&gt;4)-beta-D-GlcNAc-(1-&gt;4)-beta-D-GlcNAc}-L-asparaginyl-[protein] + 2 H2O = 2 alpha-D-mannopyranose + an N(4)-{beta-D-GlcNAc-(1-&gt;2)-alpha-D-Man-(1-&gt;3)-[alpha-D-Man-(1-&gt;6)]-beta-D-Man-(1-&gt;4)-beta-D-GlcNAc-(1-&gt;4)-beta-D-GlcNAc}-L-asparaginyl-[protein]</text>
        <dbReference type="Rhea" id="RHEA:56052"/>
        <dbReference type="Rhea" id="RHEA-COMP:14368"/>
        <dbReference type="Rhea" id="RHEA-COMP:14369"/>
        <dbReference type="ChEBI" id="CHEBI:15377"/>
        <dbReference type="ChEBI" id="CHEBI:28729"/>
        <dbReference type="ChEBI" id="CHEBI:60615"/>
        <dbReference type="ChEBI" id="CHEBI:60625"/>
        <dbReference type="EC" id="3.2.1.114"/>
    </reaction>
</comment>
<dbReference type="Pfam" id="PF01074">
    <property type="entry name" value="Glyco_hydro_38N"/>
    <property type="match status" value="1"/>
</dbReference>
<comment type="subcellular location">
    <subcellularLocation>
        <location evidence="1">Golgi apparatus membrane</location>
        <topology evidence="1">Single-pass type II membrane protein</topology>
    </subcellularLocation>
</comment>
<dbReference type="InterPro" id="IPR015341">
    <property type="entry name" value="Glyco_hydro_38_cen"/>
</dbReference>
<evidence type="ECO:0000256" key="3">
    <source>
        <dbReference type="ARBA" id="ARBA00009792"/>
    </source>
</evidence>
<dbReference type="GO" id="GO:0006013">
    <property type="term" value="P:mannose metabolic process"/>
    <property type="evidence" value="ECO:0007669"/>
    <property type="project" value="InterPro"/>
</dbReference>
<comment type="pathway">
    <text evidence="2">Protein modification; protein glycosylation.</text>
</comment>
<dbReference type="FunFam" id="1.20.1270.50:FF:000001">
    <property type="entry name" value="Alpha-mannosidase"/>
    <property type="match status" value="1"/>
</dbReference>
<keyword evidence="8 17" id="KW-0862">Zinc</keyword>
<keyword evidence="20" id="KW-1185">Reference proteome</keyword>
<dbReference type="EMBL" id="JBBCAQ010000041">
    <property type="protein sequence ID" value="KAK7571097.1"/>
    <property type="molecule type" value="Genomic_DNA"/>
</dbReference>